<reference evidence="2" key="1">
    <citation type="submission" date="2020-04" db="EMBL/GenBank/DDBJ databases">
        <authorList>
            <person name="Chiriac C."/>
            <person name="Salcher M."/>
            <person name="Ghai R."/>
            <person name="Kavagutti S V."/>
        </authorList>
    </citation>
    <scope>NUCLEOTIDE SEQUENCE</scope>
</reference>
<accession>A0A6J5NQ49</accession>
<keyword evidence="1" id="KW-0812">Transmembrane</keyword>
<evidence type="ECO:0000313" key="2">
    <source>
        <dbReference type="EMBL" id="CAB4159896.1"/>
    </source>
</evidence>
<keyword evidence="1" id="KW-0472">Membrane</keyword>
<keyword evidence="1" id="KW-1133">Transmembrane helix</keyword>
<evidence type="ECO:0000256" key="1">
    <source>
        <dbReference type="SAM" id="Phobius"/>
    </source>
</evidence>
<protein>
    <submittedName>
        <fullName evidence="2">Uncharacterized protein</fullName>
    </submittedName>
</protein>
<proteinExistence type="predicted"/>
<feature type="transmembrane region" description="Helical" evidence="1">
    <location>
        <begin position="51"/>
        <end position="70"/>
    </location>
</feature>
<name>A0A6J5NQ49_9CAUD</name>
<sequence length="77" mass="8703">MIETLGWFSTALVLVGYILNARQFSTAAMIAWIVGDIGWITYDFYIDNFSHLVLSSVIIAINLYGIWNLLSKKKTSN</sequence>
<dbReference type="EMBL" id="LR796697">
    <property type="protein sequence ID" value="CAB4159896.1"/>
    <property type="molecule type" value="Genomic_DNA"/>
</dbReference>
<gene>
    <name evidence="2" type="ORF">UFOVP723_9</name>
</gene>
<organism evidence="2">
    <name type="scientific">uncultured Caudovirales phage</name>
    <dbReference type="NCBI Taxonomy" id="2100421"/>
    <lineage>
        <taxon>Viruses</taxon>
        <taxon>Duplodnaviria</taxon>
        <taxon>Heunggongvirae</taxon>
        <taxon>Uroviricota</taxon>
        <taxon>Caudoviricetes</taxon>
        <taxon>Peduoviridae</taxon>
        <taxon>Maltschvirus</taxon>
        <taxon>Maltschvirus maltsch</taxon>
    </lineage>
</organism>